<feature type="compositionally biased region" description="Basic and acidic residues" evidence="9">
    <location>
        <begin position="22"/>
        <end position="31"/>
    </location>
</feature>
<dbReference type="PANTHER" id="PTHR31806">
    <property type="entry name" value="PURINE-CYTOSINE PERMEASE FCY2-RELATED"/>
    <property type="match status" value="1"/>
</dbReference>
<organism evidence="11 12">
    <name type="scientific">Ajellomyces capsulatus</name>
    <name type="common">Darling's disease fungus</name>
    <name type="synonym">Histoplasma capsulatum</name>
    <dbReference type="NCBI Taxonomy" id="5037"/>
    <lineage>
        <taxon>Eukaryota</taxon>
        <taxon>Fungi</taxon>
        <taxon>Dikarya</taxon>
        <taxon>Ascomycota</taxon>
        <taxon>Pezizomycotina</taxon>
        <taxon>Eurotiomycetes</taxon>
        <taxon>Eurotiomycetidae</taxon>
        <taxon>Onygenales</taxon>
        <taxon>Ajellomycetaceae</taxon>
        <taxon>Histoplasma</taxon>
    </lineage>
</organism>
<dbReference type="GO" id="GO:0022857">
    <property type="term" value="F:transmembrane transporter activity"/>
    <property type="evidence" value="ECO:0007669"/>
    <property type="project" value="InterPro"/>
</dbReference>
<evidence type="ECO:0008006" key="13">
    <source>
        <dbReference type="Google" id="ProtNLM"/>
    </source>
</evidence>
<sequence length="510" mass="55909">MGDDVVTDTEVGSASNYPTQNNEKRYTPEENRGKDEGFLAKLQRFTGKYGVEQRGIEPVLAHERTDTTVLRVGTLWFACNISLGSLAIGVLAVPAFGLGFVDASLVIVFVNILGILPVCWFSTFGARFGLRQMVLSRFYFGYYGVKLAAFINGLACLGWSAITVIVGAQLIPSVNNDVPGWAAIVIIGSATFFVSLFGYKAVHIYESYCWIPTLIIFMIILGIFTHSGDFENLPLRTGTSKTASILSFSSAVFGFAAAWSAVSSDYCVYQPVTVSRKKIFFTVFYGLLPALLFTQLLGLAIATATANNPEYAAAYNDNKVGGLLAHILSPHLGNFGKVCLVVLALSTIGNNIPNIYSLGFSLQILHSQAQRIPRYVWSFVGSLVYIGIAIPGYSHFETVLESFMLIIGYWAAIYQGISLGEHVVFRRGTRRYNVQDFDTPSKLPPSFAAIGAFCCGIMGVALGMSQIWFVGPISRRIDESGADIGFELAFGFTFISYILFRVIERSYFRR</sequence>
<feature type="transmembrane region" description="Helical" evidence="10">
    <location>
        <begin position="245"/>
        <end position="267"/>
    </location>
</feature>
<keyword evidence="7 8" id="KW-0472">Membrane</keyword>
<feature type="transmembrane region" description="Helical" evidence="10">
    <location>
        <begin position="446"/>
        <end position="469"/>
    </location>
</feature>
<feature type="region of interest" description="Disordered" evidence="9">
    <location>
        <begin position="1"/>
        <end position="31"/>
    </location>
</feature>
<evidence type="ECO:0000256" key="7">
    <source>
        <dbReference type="ARBA" id="ARBA00023136"/>
    </source>
</evidence>
<dbReference type="EMBL" id="CP069111">
    <property type="protein sequence ID" value="QSS61894.1"/>
    <property type="molecule type" value="Genomic_DNA"/>
</dbReference>
<dbReference type="InterPro" id="IPR001248">
    <property type="entry name" value="Pur-cyt_permease"/>
</dbReference>
<comment type="subcellular location">
    <subcellularLocation>
        <location evidence="1">Membrane</location>
        <topology evidence="1">Multi-pass membrane protein</topology>
    </subcellularLocation>
</comment>
<dbReference type="GO" id="GO:0015851">
    <property type="term" value="P:nucleobase transport"/>
    <property type="evidence" value="ECO:0007669"/>
    <property type="project" value="UniProtKB-ARBA"/>
</dbReference>
<gene>
    <name evidence="11" type="ORF">I7I51_04071</name>
</gene>
<keyword evidence="3 8" id="KW-0813">Transport</keyword>
<evidence type="ECO:0000256" key="6">
    <source>
        <dbReference type="ARBA" id="ARBA00022989"/>
    </source>
</evidence>
<evidence type="ECO:0000256" key="5">
    <source>
        <dbReference type="ARBA" id="ARBA00022692"/>
    </source>
</evidence>
<name>A0A8A1MBA9_AJECA</name>
<protein>
    <recommendedName>
        <fullName evidence="13">Purine cytosine permease Fcy2</fullName>
    </recommendedName>
</protein>
<evidence type="ECO:0000256" key="2">
    <source>
        <dbReference type="ARBA" id="ARBA00008974"/>
    </source>
</evidence>
<dbReference type="GO" id="GO:0005886">
    <property type="term" value="C:plasma membrane"/>
    <property type="evidence" value="ECO:0007669"/>
    <property type="project" value="TreeGrafter"/>
</dbReference>
<dbReference type="Pfam" id="PF02133">
    <property type="entry name" value="Transp_cyt_pur"/>
    <property type="match status" value="1"/>
</dbReference>
<evidence type="ECO:0000256" key="10">
    <source>
        <dbReference type="SAM" id="Phobius"/>
    </source>
</evidence>
<feature type="transmembrane region" description="Helical" evidence="10">
    <location>
        <begin position="484"/>
        <end position="503"/>
    </location>
</feature>
<feature type="transmembrane region" description="Helical" evidence="10">
    <location>
        <begin position="74"/>
        <end position="97"/>
    </location>
</feature>
<dbReference type="GO" id="GO:0000329">
    <property type="term" value="C:fungal-type vacuole membrane"/>
    <property type="evidence" value="ECO:0007669"/>
    <property type="project" value="TreeGrafter"/>
</dbReference>
<feature type="transmembrane region" description="Helical" evidence="10">
    <location>
        <begin position="147"/>
        <end position="172"/>
    </location>
</feature>
<dbReference type="VEuPathDB" id="FungiDB:I7I51_04071"/>
<dbReference type="Gene3D" id="1.10.4160.10">
    <property type="entry name" value="Hydantoin permease"/>
    <property type="match status" value="1"/>
</dbReference>
<dbReference type="Proteomes" id="UP000663671">
    <property type="component" value="Chromosome 5"/>
</dbReference>
<dbReference type="AlphaFoldDB" id="A0A8A1MBA9"/>
<dbReference type="OrthoDB" id="2116389at2759"/>
<accession>A0A8A1MBA9</accession>
<evidence type="ECO:0000256" key="8">
    <source>
        <dbReference type="PIRNR" id="PIRNR002744"/>
    </source>
</evidence>
<dbReference type="PIRSF" id="PIRSF002744">
    <property type="entry name" value="Pur-cyt_permease"/>
    <property type="match status" value="1"/>
</dbReference>
<evidence type="ECO:0000313" key="11">
    <source>
        <dbReference type="EMBL" id="QSS61894.1"/>
    </source>
</evidence>
<keyword evidence="5 10" id="KW-0812">Transmembrane</keyword>
<evidence type="ECO:0000256" key="9">
    <source>
        <dbReference type="SAM" id="MobiDB-lite"/>
    </source>
</evidence>
<evidence type="ECO:0000256" key="4">
    <source>
        <dbReference type="ARBA" id="ARBA00022553"/>
    </source>
</evidence>
<feature type="transmembrane region" description="Helical" evidence="10">
    <location>
        <begin position="103"/>
        <end position="126"/>
    </location>
</feature>
<keyword evidence="6 10" id="KW-1133">Transmembrane helix</keyword>
<evidence type="ECO:0000256" key="1">
    <source>
        <dbReference type="ARBA" id="ARBA00004141"/>
    </source>
</evidence>
<feature type="transmembrane region" description="Helical" evidence="10">
    <location>
        <begin position="375"/>
        <end position="396"/>
    </location>
</feature>
<comment type="similarity">
    <text evidence="2 8">Belongs to the purine-cytosine permease (2.A.39) family.</text>
</comment>
<keyword evidence="4" id="KW-0597">Phosphoprotein</keyword>
<evidence type="ECO:0000256" key="3">
    <source>
        <dbReference type="ARBA" id="ARBA00022448"/>
    </source>
</evidence>
<feature type="transmembrane region" description="Helical" evidence="10">
    <location>
        <begin position="279"/>
        <end position="303"/>
    </location>
</feature>
<feature type="transmembrane region" description="Helical" evidence="10">
    <location>
        <begin position="402"/>
        <end position="425"/>
    </location>
</feature>
<dbReference type="FunFam" id="1.10.4160.10:FF:000002">
    <property type="entry name" value="Purine-cytosine permease fcyB"/>
    <property type="match status" value="1"/>
</dbReference>
<dbReference type="InterPro" id="IPR026030">
    <property type="entry name" value="Pur-cyt_permease_Fcy2/21/22"/>
</dbReference>
<evidence type="ECO:0000313" key="12">
    <source>
        <dbReference type="Proteomes" id="UP000663671"/>
    </source>
</evidence>
<dbReference type="PANTHER" id="PTHR31806:SF1">
    <property type="entry name" value="PURINE-CYTOSINE PERMEASE FCY2-RELATED"/>
    <property type="match status" value="1"/>
</dbReference>
<reference evidence="11" key="1">
    <citation type="submission" date="2021-01" db="EMBL/GenBank/DDBJ databases">
        <title>Chromosome-level genome assembly of a human fungal pathogen reveals clustering of transcriptionally co-regulated genes.</title>
        <authorList>
            <person name="Voorhies M."/>
            <person name="Cohen S."/>
            <person name="Shea T.P."/>
            <person name="Petrus S."/>
            <person name="Munoz J.F."/>
            <person name="Poplawski S."/>
            <person name="Goldman W.E."/>
            <person name="Michael T."/>
            <person name="Cuomo C.A."/>
            <person name="Sil A."/>
            <person name="Beyhan S."/>
        </authorList>
    </citation>
    <scope>NUCLEOTIDE SEQUENCE</scope>
    <source>
        <strain evidence="11">WU24</strain>
    </source>
</reference>
<feature type="transmembrane region" description="Helical" evidence="10">
    <location>
        <begin position="208"/>
        <end position="225"/>
    </location>
</feature>
<feature type="compositionally biased region" description="Polar residues" evidence="9">
    <location>
        <begin position="10"/>
        <end position="21"/>
    </location>
</feature>
<feature type="transmembrane region" description="Helical" evidence="10">
    <location>
        <begin position="178"/>
        <end position="199"/>
    </location>
</feature>
<proteinExistence type="inferred from homology"/>